<protein>
    <recommendedName>
        <fullName evidence="5">DNA 3'-5' helicase</fullName>
        <ecNumber evidence="5">5.6.2.4</ecNumber>
    </recommendedName>
</protein>
<dbReference type="Proteomes" id="UP000325313">
    <property type="component" value="Unassembled WGS sequence"/>
</dbReference>
<dbReference type="Proteomes" id="UP000324748">
    <property type="component" value="Unassembled WGS sequence"/>
</dbReference>
<evidence type="ECO:0000256" key="2">
    <source>
        <dbReference type="ARBA" id="ARBA00023125"/>
    </source>
</evidence>
<organism evidence="8 10">
    <name type="scientific">Puccinia graminis f. sp. tritici</name>
    <dbReference type="NCBI Taxonomy" id="56615"/>
    <lineage>
        <taxon>Eukaryota</taxon>
        <taxon>Fungi</taxon>
        <taxon>Dikarya</taxon>
        <taxon>Basidiomycota</taxon>
        <taxon>Pucciniomycotina</taxon>
        <taxon>Pucciniomycetes</taxon>
        <taxon>Pucciniales</taxon>
        <taxon>Pucciniaceae</taxon>
        <taxon>Puccinia</taxon>
    </lineage>
</organism>
<evidence type="ECO:0000259" key="6">
    <source>
        <dbReference type="Pfam" id="PF00270"/>
    </source>
</evidence>
<dbReference type="EMBL" id="VSWC01000170">
    <property type="protein sequence ID" value="KAA1072140.1"/>
    <property type="molecule type" value="Genomic_DNA"/>
</dbReference>
<keyword evidence="9" id="KW-1185">Reference proteome</keyword>
<dbReference type="OrthoDB" id="10261556at2759"/>
<evidence type="ECO:0000313" key="7">
    <source>
        <dbReference type="EMBL" id="KAA1072140.1"/>
    </source>
</evidence>
<dbReference type="PANTHER" id="PTHR13710">
    <property type="entry name" value="DNA HELICASE RECQ FAMILY MEMBER"/>
    <property type="match status" value="1"/>
</dbReference>
<dbReference type="GO" id="GO:0009378">
    <property type="term" value="F:four-way junction helicase activity"/>
    <property type="evidence" value="ECO:0007669"/>
    <property type="project" value="TreeGrafter"/>
</dbReference>
<dbReference type="SUPFAM" id="SSF52540">
    <property type="entry name" value="P-loop containing nucleoside triphosphate hydrolases"/>
    <property type="match status" value="1"/>
</dbReference>
<sequence length="141" mass="15664">MVGHQAKNLTRLVTKKVHELNDDDLRTHIEKRGIERYKQSCKTLQVDTIASLVRGNNTFLLAATGFGKTRIAELYLDLMPKDKKGRISGVVIVLNPLDALGDNQVEEKKQADFSAINITKSNFDSETADDIKNGVRAARAL</sequence>
<keyword evidence="2" id="KW-0238">DNA-binding</keyword>
<keyword evidence="3" id="KW-0413">Isomerase</keyword>
<evidence type="ECO:0000313" key="10">
    <source>
        <dbReference type="Proteomes" id="UP000325313"/>
    </source>
</evidence>
<dbReference type="Gene3D" id="3.40.50.300">
    <property type="entry name" value="P-loop containing nucleotide triphosphate hydrolases"/>
    <property type="match status" value="1"/>
</dbReference>
<dbReference type="Pfam" id="PF00270">
    <property type="entry name" value="DEAD"/>
    <property type="match status" value="1"/>
</dbReference>
<dbReference type="EC" id="5.6.2.4" evidence="5"/>
<accession>A0A5B0SBQ4</accession>
<dbReference type="GO" id="GO:0000724">
    <property type="term" value="P:double-strand break repair via homologous recombination"/>
    <property type="evidence" value="ECO:0007669"/>
    <property type="project" value="TreeGrafter"/>
</dbReference>
<dbReference type="GO" id="GO:0005524">
    <property type="term" value="F:ATP binding"/>
    <property type="evidence" value="ECO:0007669"/>
    <property type="project" value="InterPro"/>
</dbReference>
<dbReference type="GO" id="GO:0005694">
    <property type="term" value="C:chromosome"/>
    <property type="evidence" value="ECO:0007669"/>
    <property type="project" value="TreeGrafter"/>
</dbReference>
<feature type="domain" description="DEAD/DEAH-box helicase" evidence="6">
    <location>
        <begin position="44"/>
        <end position="114"/>
    </location>
</feature>
<gene>
    <name evidence="7" type="ORF">PGT21_028752</name>
    <name evidence="8" type="ORF">PGTUg99_022050</name>
</gene>
<comment type="catalytic activity">
    <reaction evidence="4">
        <text>Couples ATP hydrolysis with the unwinding of duplex DNA by translocating in the 3'-5' direction.</text>
        <dbReference type="EC" id="5.6.2.4"/>
    </reaction>
</comment>
<dbReference type="InterPro" id="IPR027417">
    <property type="entry name" value="P-loop_NTPase"/>
</dbReference>
<proteinExistence type="inferred from homology"/>
<evidence type="ECO:0000313" key="9">
    <source>
        <dbReference type="Proteomes" id="UP000324748"/>
    </source>
</evidence>
<name>A0A5B0SBQ4_PUCGR</name>
<reference evidence="9 10" key="1">
    <citation type="submission" date="2019-05" db="EMBL/GenBank/DDBJ databases">
        <title>Emergence of the Ug99 lineage of the wheat stem rust pathogen through somatic hybridization.</title>
        <authorList>
            <person name="Li F."/>
            <person name="Upadhyaya N.M."/>
            <person name="Sperschneider J."/>
            <person name="Matny O."/>
            <person name="Nguyen-Phuc H."/>
            <person name="Mago R."/>
            <person name="Raley C."/>
            <person name="Miller M.E."/>
            <person name="Silverstein K.A.T."/>
            <person name="Henningsen E."/>
            <person name="Hirsch C.D."/>
            <person name="Visser B."/>
            <person name="Pretorius Z.A."/>
            <person name="Steffenson B.J."/>
            <person name="Schwessinger B."/>
            <person name="Dodds P.N."/>
            <person name="Figueroa M."/>
        </authorList>
    </citation>
    <scope>NUCLEOTIDE SEQUENCE [LARGE SCALE GENOMIC DNA]</scope>
    <source>
        <strain evidence="7">21-0</strain>
        <strain evidence="8 10">Ug99</strain>
    </source>
</reference>
<dbReference type="EMBL" id="VDEP01000040">
    <property type="protein sequence ID" value="KAA1135250.1"/>
    <property type="molecule type" value="Genomic_DNA"/>
</dbReference>
<comment type="caution">
    <text evidence="8">The sequence shown here is derived from an EMBL/GenBank/DDBJ whole genome shotgun (WGS) entry which is preliminary data.</text>
</comment>
<dbReference type="InterPro" id="IPR011545">
    <property type="entry name" value="DEAD/DEAH_box_helicase_dom"/>
</dbReference>
<comment type="similarity">
    <text evidence="1">Belongs to the helicase family. RecQ subfamily.</text>
</comment>
<dbReference type="GO" id="GO:0043138">
    <property type="term" value="F:3'-5' DNA helicase activity"/>
    <property type="evidence" value="ECO:0007669"/>
    <property type="project" value="UniProtKB-EC"/>
</dbReference>
<dbReference type="GO" id="GO:0003677">
    <property type="term" value="F:DNA binding"/>
    <property type="evidence" value="ECO:0007669"/>
    <property type="project" value="UniProtKB-KW"/>
</dbReference>
<dbReference type="PANTHER" id="PTHR13710:SF105">
    <property type="entry name" value="ATP-DEPENDENT DNA HELICASE Q1"/>
    <property type="match status" value="1"/>
</dbReference>
<evidence type="ECO:0000256" key="1">
    <source>
        <dbReference type="ARBA" id="ARBA00005446"/>
    </source>
</evidence>
<evidence type="ECO:0000313" key="8">
    <source>
        <dbReference type="EMBL" id="KAA1135250.1"/>
    </source>
</evidence>
<evidence type="ECO:0000256" key="5">
    <source>
        <dbReference type="ARBA" id="ARBA00034808"/>
    </source>
</evidence>
<dbReference type="AlphaFoldDB" id="A0A5B0SBQ4"/>
<dbReference type="GO" id="GO:0005737">
    <property type="term" value="C:cytoplasm"/>
    <property type="evidence" value="ECO:0007669"/>
    <property type="project" value="TreeGrafter"/>
</dbReference>
<evidence type="ECO:0000256" key="4">
    <source>
        <dbReference type="ARBA" id="ARBA00034617"/>
    </source>
</evidence>
<evidence type="ECO:0000256" key="3">
    <source>
        <dbReference type="ARBA" id="ARBA00023235"/>
    </source>
</evidence>